<protein>
    <submittedName>
        <fullName evidence="2">Uncharacterized protein</fullName>
    </submittedName>
</protein>
<evidence type="ECO:0000256" key="1">
    <source>
        <dbReference type="SAM" id="MobiDB-lite"/>
    </source>
</evidence>
<evidence type="ECO:0000313" key="2">
    <source>
        <dbReference type="EMBL" id="KAK0434817.1"/>
    </source>
</evidence>
<dbReference type="Proteomes" id="UP001175226">
    <property type="component" value="Unassembled WGS sequence"/>
</dbReference>
<dbReference type="AlphaFoldDB" id="A0AA39J3U6"/>
<proteinExistence type="predicted"/>
<keyword evidence="3" id="KW-1185">Reference proteome</keyword>
<dbReference type="EMBL" id="JAUEPT010000068">
    <property type="protein sequence ID" value="KAK0434817.1"/>
    <property type="molecule type" value="Genomic_DNA"/>
</dbReference>
<sequence length="420" mass="45521">MTKRLRYLGNFGRIHKDRNKGVTTDVVNRIGYEKNSVAYDARFSFNTPPDSRAQSPTRQGHDDGHFVKTSAGCQGATVGGEFHPAKTTSTSAAEGRANGPSRGWSGSAKTRSRRKTDLGHRALSSRQEVGSNGSAIWALGERYGTRGEILVNTHPQEVVFTFNVSPNSDFLRLALSALEDGPYESTSIVAAAFGPSHVHESVPQLLCQRSSVIPVRLRWVGRSEGDIGELALPEPKQAQRKGPPVGWCLEQRIFSDEDNCTQKVAIANFKYSGSECLLKSPLSGVGDSDMVQIAALIVGGTTFELGFGVFGSTKGGQSDRQGIERLVKTHSDIPGAAMTVVNMRVMHSYIQDGSSSALSLDWGTIIEHGNQSEPIACKAAMGLLAHHIFRNPNIYSALGGRVQGFQLKEKMQWCGRSPYK</sequence>
<name>A0AA39J3U6_9AGAR</name>
<gene>
    <name evidence="2" type="ORF">EV421DRAFT_1988981</name>
</gene>
<comment type="caution">
    <text evidence="2">The sequence shown here is derived from an EMBL/GenBank/DDBJ whole genome shotgun (WGS) entry which is preliminary data.</text>
</comment>
<organism evidence="2 3">
    <name type="scientific">Armillaria borealis</name>
    <dbReference type="NCBI Taxonomy" id="47425"/>
    <lineage>
        <taxon>Eukaryota</taxon>
        <taxon>Fungi</taxon>
        <taxon>Dikarya</taxon>
        <taxon>Basidiomycota</taxon>
        <taxon>Agaricomycotina</taxon>
        <taxon>Agaricomycetes</taxon>
        <taxon>Agaricomycetidae</taxon>
        <taxon>Agaricales</taxon>
        <taxon>Marasmiineae</taxon>
        <taxon>Physalacriaceae</taxon>
        <taxon>Armillaria</taxon>
    </lineage>
</organism>
<reference evidence="2" key="1">
    <citation type="submission" date="2023-06" db="EMBL/GenBank/DDBJ databases">
        <authorList>
            <consortium name="Lawrence Berkeley National Laboratory"/>
            <person name="Ahrendt S."/>
            <person name="Sahu N."/>
            <person name="Indic B."/>
            <person name="Wong-Bajracharya J."/>
            <person name="Merenyi Z."/>
            <person name="Ke H.-M."/>
            <person name="Monk M."/>
            <person name="Kocsube S."/>
            <person name="Drula E."/>
            <person name="Lipzen A."/>
            <person name="Balint B."/>
            <person name="Henrissat B."/>
            <person name="Andreopoulos B."/>
            <person name="Martin F.M."/>
            <person name="Harder C.B."/>
            <person name="Rigling D."/>
            <person name="Ford K.L."/>
            <person name="Foster G.D."/>
            <person name="Pangilinan J."/>
            <person name="Papanicolaou A."/>
            <person name="Barry K."/>
            <person name="LaButti K."/>
            <person name="Viragh M."/>
            <person name="Koriabine M."/>
            <person name="Yan M."/>
            <person name="Riley R."/>
            <person name="Champramary S."/>
            <person name="Plett K.L."/>
            <person name="Tsai I.J."/>
            <person name="Slot J."/>
            <person name="Sipos G."/>
            <person name="Plett J."/>
            <person name="Nagy L.G."/>
            <person name="Grigoriev I.V."/>
        </authorList>
    </citation>
    <scope>NUCLEOTIDE SEQUENCE</scope>
    <source>
        <strain evidence="2">FPL87.14</strain>
    </source>
</reference>
<evidence type="ECO:0000313" key="3">
    <source>
        <dbReference type="Proteomes" id="UP001175226"/>
    </source>
</evidence>
<accession>A0AA39J3U6</accession>
<feature type="region of interest" description="Disordered" evidence="1">
    <location>
        <begin position="84"/>
        <end position="119"/>
    </location>
</feature>